<dbReference type="GO" id="GO:0046491">
    <property type="term" value="P:L-methylmalonyl-CoA metabolic process"/>
    <property type="evidence" value="ECO:0007669"/>
    <property type="project" value="TreeGrafter"/>
</dbReference>
<dbReference type="InterPro" id="IPR037523">
    <property type="entry name" value="VOC_core"/>
</dbReference>
<evidence type="ECO:0000313" key="4">
    <source>
        <dbReference type="EMBL" id="CAB4778364.1"/>
    </source>
</evidence>
<dbReference type="PANTHER" id="PTHR43048:SF3">
    <property type="entry name" value="METHYLMALONYL-COA EPIMERASE, MITOCHONDRIAL"/>
    <property type="match status" value="1"/>
</dbReference>
<protein>
    <submittedName>
        <fullName evidence="4">Unannotated protein</fullName>
    </submittedName>
</protein>
<evidence type="ECO:0000313" key="5">
    <source>
        <dbReference type="EMBL" id="CAB4838508.1"/>
    </source>
</evidence>
<sequence length="165" mass="18412">MIIGVLHFSFTVSDIEKSVTWYTDVLGLELVNRQSQNNDYTKKLVGMTDAVLEVARFRIPGVSLGASDHILELVHYVTPVGQVIPLATNSPGVAHFAFLVDDIVERFNRLKNLGVTFRNPPVAITEGTNRGGMVCYFQGPDGETLEFLQPSPENLEKIRHNERDE</sequence>
<dbReference type="EMBL" id="CAFBRA010000016">
    <property type="protein sequence ID" value="CAB5072867.1"/>
    <property type="molecule type" value="Genomic_DNA"/>
</dbReference>
<organism evidence="4">
    <name type="scientific">freshwater metagenome</name>
    <dbReference type="NCBI Taxonomy" id="449393"/>
    <lineage>
        <taxon>unclassified sequences</taxon>
        <taxon>metagenomes</taxon>
        <taxon>ecological metagenomes</taxon>
    </lineage>
</organism>
<dbReference type="Gene3D" id="3.10.180.10">
    <property type="entry name" value="2,3-Dihydroxybiphenyl 1,2-Dioxygenase, domain 1"/>
    <property type="match status" value="1"/>
</dbReference>
<dbReference type="GO" id="GO:0004493">
    <property type="term" value="F:methylmalonyl-CoA epimerase activity"/>
    <property type="evidence" value="ECO:0007669"/>
    <property type="project" value="TreeGrafter"/>
</dbReference>
<dbReference type="InterPro" id="IPR051785">
    <property type="entry name" value="MMCE/EMCE_epimerase"/>
</dbReference>
<dbReference type="PROSITE" id="PS51819">
    <property type="entry name" value="VOC"/>
    <property type="match status" value="1"/>
</dbReference>
<proteinExistence type="predicted"/>
<dbReference type="InterPro" id="IPR029068">
    <property type="entry name" value="Glyas_Bleomycin-R_OHBP_Dase"/>
</dbReference>
<reference evidence="4" key="1">
    <citation type="submission" date="2020-05" db="EMBL/GenBank/DDBJ databases">
        <authorList>
            <person name="Chiriac C."/>
            <person name="Salcher M."/>
            <person name="Ghai R."/>
            <person name="Kavagutti S V."/>
        </authorList>
    </citation>
    <scope>NUCLEOTIDE SEQUENCE</scope>
</reference>
<dbReference type="AlphaFoldDB" id="A0A6J6W4A0"/>
<dbReference type="GO" id="GO:0046872">
    <property type="term" value="F:metal ion binding"/>
    <property type="evidence" value="ECO:0007669"/>
    <property type="project" value="UniProtKB-KW"/>
</dbReference>
<evidence type="ECO:0000259" key="2">
    <source>
        <dbReference type="PROSITE" id="PS51819"/>
    </source>
</evidence>
<dbReference type="EMBL" id="CAFAAA010000012">
    <property type="protein sequence ID" value="CAB4778364.1"/>
    <property type="molecule type" value="Genomic_DNA"/>
</dbReference>
<dbReference type="EMBL" id="CAEZYI010000045">
    <property type="protein sequence ID" value="CAB4722705.1"/>
    <property type="molecule type" value="Genomic_DNA"/>
</dbReference>
<gene>
    <name evidence="3" type="ORF">UFOPK2662_00838</name>
    <name evidence="4" type="ORF">UFOPK2942_00552</name>
    <name evidence="5" type="ORF">UFOPK3232_00636</name>
    <name evidence="6" type="ORF">UFOPK4242_01027</name>
    <name evidence="7" type="ORF">UFOPK4382_00386</name>
</gene>
<name>A0A6J6W4A0_9ZZZZ</name>
<dbReference type="EMBL" id="CAFARE010000018">
    <property type="protein sequence ID" value="CAB4838508.1"/>
    <property type="molecule type" value="Genomic_DNA"/>
</dbReference>
<evidence type="ECO:0000256" key="1">
    <source>
        <dbReference type="ARBA" id="ARBA00022723"/>
    </source>
</evidence>
<dbReference type="PANTHER" id="PTHR43048">
    <property type="entry name" value="METHYLMALONYL-COA EPIMERASE"/>
    <property type="match status" value="1"/>
</dbReference>
<dbReference type="Pfam" id="PF00903">
    <property type="entry name" value="Glyoxalase"/>
    <property type="match status" value="1"/>
</dbReference>
<accession>A0A6J6W4A0</accession>
<evidence type="ECO:0000313" key="3">
    <source>
        <dbReference type="EMBL" id="CAB4722705.1"/>
    </source>
</evidence>
<dbReference type="SUPFAM" id="SSF54593">
    <property type="entry name" value="Glyoxalase/Bleomycin resistance protein/Dihydroxybiphenyl dioxygenase"/>
    <property type="match status" value="1"/>
</dbReference>
<feature type="domain" description="VOC" evidence="2">
    <location>
        <begin position="4"/>
        <end position="150"/>
    </location>
</feature>
<dbReference type="EMBL" id="CAFBQC010000057">
    <property type="protein sequence ID" value="CAB5043339.1"/>
    <property type="molecule type" value="Genomic_DNA"/>
</dbReference>
<dbReference type="InterPro" id="IPR004360">
    <property type="entry name" value="Glyas_Fos-R_dOase_dom"/>
</dbReference>
<evidence type="ECO:0000313" key="7">
    <source>
        <dbReference type="EMBL" id="CAB5072867.1"/>
    </source>
</evidence>
<evidence type="ECO:0000313" key="6">
    <source>
        <dbReference type="EMBL" id="CAB5043339.1"/>
    </source>
</evidence>
<keyword evidence="1" id="KW-0479">Metal-binding</keyword>